<reference evidence="2" key="2">
    <citation type="submission" date="2022-10" db="EMBL/GenBank/DDBJ databases">
        <authorList>
            <consortium name="ENA_rothamsted_submissions"/>
            <consortium name="culmorum"/>
            <person name="King R."/>
        </authorList>
    </citation>
    <scope>NUCLEOTIDE SEQUENCE</scope>
</reference>
<evidence type="ECO:0000313" key="3">
    <source>
        <dbReference type="Proteomes" id="UP001153620"/>
    </source>
</evidence>
<dbReference type="OrthoDB" id="10413230at2759"/>
<evidence type="ECO:0000256" key="1">
    <source>
        <dbReference type="SAM" id="Phobius"/>
    </source>
</evidence>
<proteinExistence type="predicted"/>
<feature type="transmembrane region" description="Helical" evidence="1">
    <location>
        <begin position="31"/>
        <end position="50"/>
    </location>
</feature>
<keyword evidence="1" id="KW-1133">Transmembrane helix</keyword>
<name>A0A9N9WML9_9DIPT</name>
<dbReference type="AlphaFoldDB" id="A0A9N9WML9"/>
<dbReference type="Proteomes" id="UP001153620">
    <property type="component" value="Chromosome 1"/>
</dbReference>
<keyword evidence="1" id="KW-0472">Membrane</keyword>
<keyword evidence="1" id="KW-0812">Transmembrane</keyword>
<accession>A0A9N9WML9</accession>
<reference evidence="2" key="1">
    <citation type="submission" date="2022-01" db="EMBL/GenBank/DDBJ databases">
        <authorList>
            <person name="King R."/>
        </authorList>
    </citation>
    <scope>NUCLEOTIDE SEQUENCE</scope>
</reference>
<sequence>MSRTNEKSTISEYPVKPRRTKGTYSYRARNYFATACVLFGGLVGLAYSFLPSTDRIRHYVLENFQETEEQKVKRRRLAPFKESSDLQSASQLPVILDPADSAAIKISLQVNDPLQVRPDQ</sequence>
<dbReference type="EMBL" id="OU895877">
    <property type="protein sequence ID" value="CAG9798666.1"/>
    <property type="molecule type" value="Genomic_DNA"/>
</dbReference>
<protein>
    <submittedName>
        <fullName evidence="2">Uncharacterized protein</fullName>
    </submittedName>
</protein>
<organism evidence="2 3">
    <name type="scientific">Chironomus riparius</name>
    <dbReference type="NCBI Taxonomy" id="315576"/>
    <lineage>
        <taxon>Eukaryota</taxon>
        <taxon>Metazoa</taxon>
        <taxon>Ecdysozoa</taxon>
        <taxon>Arthropoda</taxon>
        <taxon>Hexapoda</taxon>
        <taxon>Insecta</taxon>
        <taxon>Pterygota</taxon>
        <taxon>Neoptera</taxon>
        <taxon>Endopterygota</taxon>
        <taxon>Diptera</taxon>
        <taxon>Nematocera</taxon>
        <taxon>Chironomoidea</taxon>
        <taxon>Chironomidae</taxon>
        <taxon>Chironominae</taxon>
        <taxon>Chironomus</taxon>
    </lineage>
</organism>
<gene>
    <name evidence="2" type="ORF">CHIRRI_LOCUS1648</name>
</gene>
<evidence type="ECO:0000313" key="2">
    <source>
        <dbReference type="EMBL" id="CAG9798666.1"/>
    </source>
</evidence>
<keyword evidence="3" id="KW-1185">Reference proteome</keyword>